<name>A0A9D2NSH4_9FIRM</name>
<reference evidence="12" key="2">
    <citation type="submission" date="2021-04" db="EMBL/GenBank/DDBJ databases">
        <authorList>
            <person name="Gilroy R."/>
        </authorList>
    </citation>
    <scope>NUCLEOTIDE SEQUENCE</scope>
    <source>
        <strain evidence="12">CHK187-11901</strain>
    </source>
</reference>
<evidence type="ECO:0000256" key="6">
    <source>
        <dbReference type="ARBA" id="ARBA00022777"/>
    </source>
</evidence>
<evidence type="ECO:0000259" key="11">
    <source>
        <dbReference type="PROSITE" id="PS50109"/>
    </source>
</evidence>
<feature type="coiled-coil region" evidence="9">
    <location>
        <begin position="212"/>
        <end position="239"/>
    </location>
</feature>
<keyword evidence="9" id="KW-0175">Coiled coil</keyword>
<dbReference type="Gene3D" id="3.30.565.10">
    <property type="entry name" value="Histidine kinase-like ATPase, C-terminal domain"/>
    <property type="match status" value="1"/>
</dbReference>
<evidence type="ECO:0000256" key="3">
    <source>
        <dbReference type="ARBA" id="ARBA00012438"/>
    </source>
</evidence>
<dbReference type="InterPro" id="IPR004358">
    <property type="entry name" value="Sig_transdc_His_kin-like_C"/>
</dbReference>
<feature type="transmembrane region" description="Helical" evidence="10">
    <location>
        <begin position="9"/>
        <end position="28"/>
    </location>
</feature>
<feature type="domain" description="Histidine kinase" evidence="11">
    <location>
        <begin position="246"/>
        <end position="462"/>
    </location>
</feature>
<dbReference type="GO" id="GO:0004721">
    <property type="term" value="F:phosphoprotein phosphatase activity"/>
    <property type="evidence" value="ECO:0007669"/>
    <property type="project" value="TreeGrafter"/>
</dbReference>
<dbReference type="InterPro" id="IPR003594">
    <property type="entry name" value="HATPase_dom"/>
</dbReference>
<dbReference type="FunFam" id="3.30.565.10:FF:000006">
    <property type="entry name" value="Sensor histidine kinase WalK"/>
    <property type="match status" value="1"/>
</dbReference>
<dbReference type="GO" id="GO:0005886">
    <property type="term" value="C:plasma membrane"/>
    <property type="evidence" value="ECO:0007669"/>
    <property type="project" value="TreeGrafter"/>
</dbReference>
<sequence length="473" mass="53426">MRKRILRDYVLVVSAALLCGFLIFYLVVSNIMMDSTRRDLEYVLETVQSIPVENLVEQKDGLSDSLRGDDSRLTIIDEEGNVLLDSDVSGQLENHLEREEVQMALNSADGMGYAVRDSQTMNMKMMYVALYSKSQHAIYRMAIPYQGLESYAMTLLPVAAISFAVALLIAIVLSSKSARSVTRPLREIGSAIRESQSEGTPLKFRTFEYDELNEIATTIEQMENEINHYLKKLKSEKKIRQEFFDNASHELKTPLTSIRGYGELLRSGVVNDPKQAQECVDRILKETTHMTALITDILMISRLEGNDVVEKKADIALRPAVEEICKSFSPLANEHRVMLEMQCETLCVHMSQKHIEQLIGNLISNAIKYNHEGGTVDVLIRRQENLLVITVEDSGIGISKEDEKHIFERFYRVDKGRSRKIGGTGLGLSIVKHIVRYYQGKIDLFSRENIGTTITVTLPDVIVDEPKDAAKTE</sequence>
<comment type="catalytic activity">
    <reaction evidence="1">
        <text>ATP + protein L-histidine = ADP + protein N-phospho-L-histidine.</text>
        <dbReference type="EC" id="2.7.13.3"/>
    </reaction>
</comment>
<dbReference type="GO" id="GO:0000155">
    <property type="term" value="F:phosphorelay sensor kinase activity"/>
    <property type="evidence" value="ECO:0007669"/>
    <property type="project" value="InterPro"/>
</dbReference>
<dbReference type="GO" id="GO:0016036">
    <property type="term" value="P:cellular response to phosphate starvation"/>
    <property type="evidence" value="ECO:0007669"/>
    <property type="project" value="TreeGrafter"/>
</dbReference>
<evidence type="ECO:0000256" key="1">
    <source>
        <dbReference type="ARBA" id="ARBA00000085"/>
    </source>
</evidence>
<accession>A0A9D2NSH4</accession>
<dbReference type="SMART" id="SM00387">
    <property type="entry name" value="HATPase_c"/>
    <property type="match status" value="1"/>
</dbReference>
<evidence type="ECO:0000256" key="2">
    <source>
        <dbReference type="ARBA" id="ARBA00004370"/>
    </source>
</evidence>
<keyword evidence="8 10" id="KW-0472">Membrane</keyword>
<evidence type="ECO:0000313" key="13">
    <source>
        <dbReference type="Proteomes" id="UP000823896"/>
    </source>
</evidence>
<dbReference type="InterPro" id="IPR003661">
    <property type="entry name" value="HisK_dim/P_dom"/>
</dbReference>
<dbReference type="Proteomes" id="UP000823896">
    <property type="component" value="Unassembled WGS sequence"/>
</dbReference>
<proteinExistence type="predicted"/>
<organism evidence="12 13">
    <name type="scientific">Candidatus Merdibacter merdavium</name>
    <dbReference type="NCBI Taxonomy" id="2838692"/>
    <lineage>
        <taxon>Bacteria</taxon>
        <taxon>Bacillati</taxon>
        <taxon>Bacillota</taxon>
        <taxon>Erysipelotrichia</taxon>
        <taxon>Erysipelotrichales</taxon>
        <taxon>Erysipelotrichaceae</taxon>
        <taxon>Merdibacter</taxon>
    </lineage>
</organism>
<gene>
    <name evidence="12" type="ORF">H9702_03620</name>
</gene>
<dbReference type="PRINTS" id="PR00344">
    <property type="entry name" value="BCTRLSENSOR"/>
</dbReference>
<keyword evidence="5" id="KW-0808">Transferase</keyword>
<keyword evidence="7" id="KW-0902">Two-component regulatory system</keyword>
<evidence type="ECO:0000256" key="9">
    <source>
        <dbReference type="SAM" id="Coils"/>
    </source>
</evidence>
<evidence type="ECO:0000256" key="10">
    <source>
        <dbReference type="SAM" id="Phobius"/>
    </source>
</evidence>
<dbReference type="Pfam" id="PF00512">
    <property type="entry name" value="HisKA"/>
    <property type="match status" value="1"/>
</dbReference>
<keyword evidence="10" id="KW-0812">Transmembrane</keyword>
<comment type="caution">
    <text evidence="12">The sequence shown here is derived from an EMBL/GenBank/DDBJ whole genome shotgun (WGS) entry which is preliminary data.</text>
</comment>
<dbReference type="EC" id="2.7.13.3" evidence="3"/>
<evidence type="ECO:0000256" key="7">
    <source>
        <dbReference type="ARBA" id="ARBA00023012"/>
    </source>
</evidence>
<dbReference type="AlphaFoldDB" id="A0A9D2NSH4"/>
<dbReference type="InterPro" id="IPR005467">
    <property type="entry name" value="His_kinase_dom"/>
</dbReference>
<dbReference type="Pfam" id="PF02518">
    <property type="entry name" value="HATPase_c"/>
    <property type="match status" value="1"/>
</dbReference>
<dbReference type="InterPro" id="IPR036890">
    <property type="entry name" value="HATPase_C_sf"/>
</dbReference>
<evidence type="ECO:0000256" key="5">
    <source>
        <dbReference type="ARBA" id="ARBA00022679"/>
    </source>
</evidence>
<dbReference type="InterPro" id="IPR050351">
    <property type="entry name" value="BphY/WalK/GraS-like"/>
</dbReference>
<reference evidence="12" key="1">
    <citation type="journal article" date="2021" name="PeerJ">
        <title>Extensive microbial diversity within the chicken gut microbiome revealed by metagenomics and culture.</title>
        <authorList>
            <person name="Gilroy R."/>
            <person name="Ravi A."/>
            <person name="Getino M."/>
            <person name="Pursley I."/>
            <person name="Horton D.L."/>
            <person name="Alikhan N.F."/>
            <person name="Baker D."/>
            <person name="Gharbi K."/>
            <person name="Hall N."/>
            <person name="Watson M."/>
            <person name="Adriaenssens E.M."/>
            <person name="Foster-Nyarko E."/>
            <person name="Jarju S."/>
            <person name="Secka A."/>
            <person name="Antonio M."/>
            <person name="Oren A."/>
            <person name="Chaudhuri R.R."/>
            <person name="La Ragione R."/>
            <person name="Hildebrand F."/>
            <person name="Pallen M.J."/>
        </authorList>
    </citation>
    <scope>NUCLEOTIDE SEQUENCE</scope>
    <source>
        <strain evidence="12">CHK187-11901</strain>
    </source>
</reference>
<dbReference type="SMART" id="SM00388">
    <property type="entry name" value="HisKA"/>
    <property type="match status" value="1"/>
</dbReference>
<evidence type="ECO:0000313" key="12">
    <source>
        <dbReference type="EMBL" id="HJC36204.1"/>
    </source>
</evidence>
<protein>
    <recommendedName>
        <fullName evidence="3">histidine kinase</fullName>
        <ecNumber evidence="3">2.7.13.3</ecNumber>
    </recommendedName>
</protein>
<dbReference type="CDD" id="cd00082">
    <property type="entry name" value="HisKA"/>
    <property type="match status" value="1"/>
</dbReference>
<dbReference type="FunFam" id="1.10.287.130:FF:000001">
    <property type="entry name" value="Two-component sensor histidine kinase"/>
    <property type="match status" value="1"/>
</dbReference>
<dbReference type="EMBL" id="DWWM01000023">
    <property type="protein sequence ID" value="HJC36204.1"/>
    <property type="molecule type" value="Genomic_DNA"/>
</dbReference>
<keyword evidence="6" id="KW-0418">Kinase</keyword>
<dbReference type="SUPFAM" id="SSF47384">
    <property type="entry name" value="Homodimeric domain of signal transducing histidine kinase"/>
    <property type="match status" value="1"/>
</dbReference>
<keyword evidence="10" id="KW-1133">Transmembrane helix</keyword>
<dbReference type="InterPro" id="IPR036097">
    <property type="entry name" value="HisK_dim/P_sf"/>
</dbReference>
<evidence type="ECO:0000256" key="8">
    <source>
        <dbReference type="ARBA" id="ARBA00023136"/>
    </source>
</evidence>
<dbReference type="PROSITE" id="PS50109">
    <property type="entry name" value="HIS_KIN"/>
    <property type="match status" value="1"/>
</dbReference>
<dbReference type="Gene3D" id="6.10.340.10">
    <property type="match status" value="1"/>
</dbReference>
<dbReference type="SUPFAM" id="SSF55874">
    <property type="entry name" value="ATPase domain of HSP90 chaperone/DNA topoisomerase II/histidine kinase"/>
    <property type="match status" value="1"/>
</dbReference>
<feature type="transmembrane region" description="Helical" evidence="10">
    <location>
        <begin position="151"/>
        <end position="173"/>
    </location>
</feature>
<comment type="subcellular location">
    <subcellularLocation>
        <location evidence="2">Membrane</location>
    </subcellularLocation>
</comment>
<keyword evidence="4" id="KW-0597">Phosphoprotein</keyword>
<dbReference type="PANTHER" id="PTHR45453:SF1">
    <property type="entry name" value="PHOSPHATE REGULON SENSOR PROTEIN PHOR"/>
    <property type="match status" value="1"/>
</dbReference>
<dbReference type="PANTHER" id="PTHR45453">
    <property type="entry name" value="PHOSPHATE REGULON SENSOR PROTEIN PHOR"/>
    <property type="match status" value="1"/>
</dbReference>
<evidence type="ECO:0000256" key="4">
    <source>
        <dbReference type="ARBA" id="ARBA00022553"/>
    </source>
</evidence>
<dbReference type="CDD" id="cd00075">
    <property type="entry name" value="HATPase"/>
    <property type="match status" value="1"/>
</dbReference>
<dbReference type="Gene3D" id="1.10.287.130">
    <property type="match status" value="1"/>
</dbReference>